<evidence type="ECO:0000313" key="1">
    <source>
        <dbReference type="EMBL" id="CAB0043592.1"/>
    </source>
</evidence>
<accession>A0A6H5J2K9</accession>
<feature type="non-terminal residue" evidence="1">
    <location>
        <position position="50"/>
    </location>
</feature>
<evidence type="ECO:0000313" key="2">
    <source>
        <dbReference type="Proteomes" id="UP000479190"/>
    </source>
</evidence>
<organism evidence="1 2">
    <name type="scientific">Trichogramma brassicae</name>
    <dbReference type="NCBI Taxonomy" id="86971"/>
    <lineage>
        <taxon>Eukaryota</taxon>
        <taxon>Metazoa</taxon>
        <taxon>Ecdysozoa</taxon>
        <taxon>Arthropoda</taxon>
        <taxon>Hexapoda</taxon>
        <taxon>Insecta</taxon>
        <taxon>Pterygota</taxon>
        <taxon>Neoptera</taxon>
        <taxon>Endopterygota</taxon>
        <taxon>Hymenoptera</taxon>
        <taxon>Apocrita</taxon>
        <taxon>Proctotrupomorpha</taxon>
        <taxon>Chalcidoidea</taxon>
        <taxon>Trichogrammatidae</taxon>
        <taxon>Trichogramma</taxon>
    </lineage>
</organism>
<protein>
    <submittedName>
        <fullName evidence="1">Uncharacterized protein</fullName>
    </submittedName>
</protein>
<keyword evidence="2" id="KW-1185">Reference proteome</keyword>
<proteinExistence type="predicted"/>
<gene>
    <name evidence="1" type="ORF">TBRA_LOCUS15180</name>
</gene>
<reference evidence="1 2" key="1">
    <citation type="submission" date="2020-02" db="EMBL/GenBank/DDBJ databases">
        <authorList>
            <person name="Ferguson B K."/>
        </authorList>
    </citation>
    <scope>NUCLEOTIDE SEQUENCE [LARGE SCALE GENOMIC DNA]</scope>
</reference>
<sequence>MGQNNTFLNHFRRTYVTDLDALLGMFIVHNKKVPKPKFWTPLPPPAPPLP</sequence>
<dbReference type="EMBL" id="CADCXV010001336">
    <property type="protein sequence ID" value="CAB0043592.1"/>
    <property type="molecule type" value="Genomic_DNA"/>
</dbReference>
<dbReference type="Proteomes" id="UP000479190">
    <property type="component" value="Unassembled WGS sequence"/>
</dbReference>
<dbReference type="AlphaFoldDB" id="A0A6H5J2K9"/>
<name>A0A6H5J2K9_9HYME</name>